<dbReference type="InterPro" id="IPR008144">
    <property type="entry name" value="Guanylate_kin-like_dom"/>
</dbReference>
<dbReference type="Pfam" id="PF00625">
    <property type="entry name" value="Guanylate_kin"/>
    <property type="match status" value="1"/>
</dbReference>
<evidence type="ECO:0000313" key="8">
    <source>
        <dbReference type="Proteomes" id="UP000643810"/>
    </source>
</evidence>
<evidence type="ECO:0000259" key="6">
    <source>
        <dbReference type="PROSITE" id="PS50052"/>
    </source>
</evidence>
<reference evidence="7 8" key="1">
    <citation type="submission" date="2020-08" db="EMBL/GenBank/DDBJ databases">
        <title>Genome public.</title>
        <authorList>
            <person name="Liu C."/>
            <person name="Sun Q."/>
        </authorList>
    </citation>
    <scope>NUCLEOTIDE SEQUENCE [LARGE SCALE GENOMIC DNA]</scope>
    <source>
        <strain evidence="7 8">NSJ-9</strain>
    </source>
</reference>
<dbReference type="SUPFAM" id="SSF52540">
    <property type="entry name" value="P-loop containing nucleoside triphosphate hydrolases"/>
    <property type="match status" value="1"/>
</dbReference>
<comment type="similarity">
    <text evidence="2">Belongs to the guanylate kinase family.</text>
</comment>
<dbReference type="PANTHER" id="PTHR23117">
    <property type="entry name" value="GUANYLATE KINASE-RELATED"/>
    <property type="match status" value="1"/>
</dbReference>
<organism evidence="7 8">
    <name type="scientific">Roseburia lenta</name>
    <dbReference type="NCBI Taxonomy" id="2763061"/>
    <lineage>
        <taxon>Bacteria</taxon>
        <taxon>Bacillati</taxon>
        <taxon>Bacillota</taxon>
        <taxon>Clostridia</taxon>
        <taxon>Lachnospirales</taxon>
        <taxon>Lachnospiraceae</taxon>
        <taxon>Roseburia</taxon>
    </lineage>
</organism>
<evidence type="ECO:0000256" key="1">
    <source>
        <dbReference type="ARBA" id="ARBA00003531"/>
    </source>
</evidence>
<evidence type="ECO:0000313" key="7">
    <source>
        <dbReference type="EMBL" id="MBC5686364.1"/>
    </source>
</evidence>
<dbReference type="GO" id="GO:0016301">
    <property type="term" value="F:kinase activity"/>
    <property type="evidence" value="ECO:0007669"/>
    <property type="project" value="UniProtKB-KW"/>
</dbReference>
<dbReference type="Gene3D" id="3.40.50.300">
    <property type="entry name" value="P-loop containing nucleotide triphosphate hydrolases"/>
    <property type="match status" value="1"/>
</dbReference>
<protein>
    <submittedName>
        <fullName evidence="7">Guanylate kinase</fullName>
    </submittedName>
</protein>
<accession>A0ABR7GFZ7</accession>
<sequence length="200" mass="23376">MGKIFCIIGKSSTGKDTLYQRILGRHDLALRQIVSYTTRPIRAGEVDGIEYHFCTHEEKDRLLASGKVVEIRSYNTCHGIWDYFTVDDGNIDLSRYDYLVIGTIESFVKLRDYFSQDAVLPIYIEVEDGVRLQRALDRERCQKHPKYEEMCRRFLADAADFSKEKLQEAGIHRIFYNEDLECTEEDIVCFMREVMMSEEG</sequence>
<dbReference type="RefSeq" id="WP_118280607.1">
    <property type="nucleotide sequence ID" value="NZ_JACOPG010000002.1"/>
</dbReference>
<dbReference type="InterPro" id="IPR008145">
    <property type="entry name" value="GK/Ca_channel_bsu"/>
</dbReference>
<name>A0ABR7GFZ7_9FIRM</name>
<dbReference type="EMBL" id="JACOPG010000002">
    <property type="protein sequence ID" value="MBC5686364.1"/>
    <property type="molecule type" value="Genomic_DNA"/>
</dbReference>
<comment type="catalytic activity">
    <reaction evidence="5">
        <text>GMP + ATP = GDP + ADP</text>
        <dbReference type="Rhea" id="RHEA:20780"/>
        <dbReference type="ChEBI" id="CHEBI:30616"/>
        <dbReference type="ChEBI" id="CHEBI:58115"/>
        <dbReference type="ChEBI" id="CHEBI:58189"/>
        <dbReference type="ChEBI" id="CHEBI:456216"/>
        <dbReference type="EC" id="2.7.4.8"/>
    </reaction>
</comment>
<dbReference type="PROSITE" id="PS50052">
    <property type="entry name" value="GUANYLATE_KINASE_2"/>
    <property type="match status" value="1"/>
</dbReference>
<evidence type="ECO:0000256" key="5">
    <source>
        <dbReference type="ARBA" id="ARBA00048594"/>
    </source>
</evidence>
<feature type="domain" description="Guanylate kinase-like" evidence="6">
    <location>
        <begin position="2"/>
        <end position="192"/>
    </location>
</feature>
<comment type="function">
    <text evidence="1">Essential for recycling GMP and indirectly, cGMP.</text>
</comment>
<dbReference type="SMART" id="SM00072">
    <property type="entry name" value="GuKc"/>
    <property type="match status" value="1"/>
</dbReference>
<dbReference type="PANTHER" id="PTHR23117:SF13">
    <property type="entry name" value="GUANYLATE KINASE"/>
    <property type="match status" value="1"/>
</dbReference>
<evidence type="ECO:0000256" key="4">
    <source>
        <dbReference type="ARBA" id="ARBA00022777"/>
    </source>
</evidence>
<keyword evidence="3" id="KW-0808">Transferase</keyword>
<keyword evidence="8" id="KW-1185">Reference proteome</keyword>
<keyword evidence="4 7" id="KW-0418">Kinase</keyword>
<evidence type="ECO:0000256" key="3">
    <source>
        <dbReference type="ARBA" id="ARBA00022679"/>
    </source>
</evidence>
<proteinExistence type="inferred from homology"/>
<dbReference type="Proteomes" id="UP000643810">
    <property type="component" value="Unassembled WGS sequence"/>
</dbReference>
<dbReference type="InterPro" id="IPR027417">
    <property type="entry name" value="P-loop_NTPase"/>
</dbReference>
<evidence type="ECO:0000256" key="2">
    <source>
        <dbReference type="ARBA" id="ARBA00005790"/>
    </source>
</evidence>
<comment type="caution">
    <text evidence="7">The sequence shown here is derived from an EMBL/GenBank/DDBJ whole genome shotgun (WGS) entry which is preliminary data.</text>
</comment>
<gene>
    <name evidence="7" type="ORF">H8R94_07050</name>
</gene>